<dbReference type="PANTHER" id="PTHR22906:SF43">
    <property type="entry name" value="PROPERDIN"/>
    <property type="match status" value="1"/>
</dbReference>
<keyword evidence="4" id="KW-0677">Repeat</keyword>
<dbReference type="InterPro" id="IPR000884">
    <property type="entry name" value="TSP1_rpt"/>
</dbReference>
<evidence type="ECO:0000256" key="5">
    <source>
        <dbReference type="ARBA" id="ARBA00023157"/>
    </source>
</evidence>
<dbReference type="InterPro" id="IPR052065">
    <property type="entry name" value="Compl_asym_regulator"/>
</dbReference>
<sequence length="130" mass="14278">MTPQPSTTLLASPLQQTSSVYPLVHGNWNSWSSWPNCNKPCNGGSKTRKRLCNNPEPANGGRDCEGSATESQSCNPNPCQADNINCKIRFPTKAWKETMANHSSKSYVECANETEGMVNVVIIKLFVTED</sequence>
<keyword evidence="5" id="KW-1015">Disulfide bond</keyword>
<dbReference type="InterPro" id="IPR036383">
    <property type="entry name" value="TSP1_rpt_sf"/>
</dbReference>
<reference evidence="7 8" key="1">
    <citation type="submission" date="2022-05" db="EMBL/GenBank/DDBJ databases">
        <authorList>
            <consortium name="Genoscope - CEA"/>
            <person name="William W."/>
        </authorList>
    </citation>
    <scope>NUCLEOTIDE SEQUENCE [LARGE SCALE GENOMIC DNA]</scope>
</reference>
<evidence type="ECO:0000313" key="8">
    <source>
        <dbReference type="Proteomes" id="UP001159427"/>
    </source>
</evidence>
<keyword evidence="8" id="KW-1185">Reference proteome</keyword>
<name>A0ABN8SI24_9CNID</name>
<dbReference type="Gene3D" id="2.20.100.10">
    <property type="entry name" value="Thrombospondin type-1 (TSP1) repeat"/>
    <property type="match status" value="1"/>
</dbReference>
<keyword evidence="3" id="KW-0732">Signal</keyword>
<dbReference type="Proteomes" id="UP001159427">
    <property type="component" value="Unassembled WGS sequence"/>
</dbReference>
<evidence type="ECO:0000256" key="1">
    <source>
        <dbReference type="ARBA" id="ARBA00004613"/>
    </source>
</evidence>
<protein>
    <submittedName>
        <fullName evidence="7">Uncharacterized protein</fullName>
    </submittedName>
</protein>
<dbReference type="Pfam" id="PF00090">
    <property type="entry name" value="TSP_1"/>
    <property type="match status" value="1"/>
</dbReference>
<dbReference type="SMART" id="SM00209">
    <property type="entry name" value="TSP1"/>
    <property type="match status" value="1"/>
</dbReference>
<feature type="non-terminal residue" evidence="7">
    <location>
        <position position="130"/>
    </location>
</feature>
<evidence type="ECO:0000256" key="3">
    <source>
        <dbReference type="ARBA" id="ARBA00022729"/>
    </source>
</evidence>
<evidence type="ECO:0000313" key="7">
    <source>
        <dbReference type="EMBL" id="CAH3191315.1"/>
    </source>
</evidence>
<organism evidence="7 8">
    <name type="scientific">Porites evermanni</name>
    <dbReference type="NCBI Taxonomy" id="104178"/>
    <lineage>
        <taxon>Eukaryota</taxon>
        <taxon>Metazoa</taxon>
        <taxon>Cnidaria</taxon>
        <taxon>Anthozoa</taxon>
        <taxon>Hexacorallia</taxon>
        <taxon>Scleractinia</taxon>
        <taxon>Fungiina</taxon>
        <taxon>Poritidae</taxon>
        <taxon>Porites</taxon>
    </lineage>
</organism>
<dbReference type="PROSITE" id="PS50092">
    <property type="entry name" value="TSP1"/>
    <property type="match status" value="1"/>
</dbReference>
<keyword evidence="2" id="KW-0964">Secreted</keyword>
<comment type="caution">
    <text evidence="7">The sequence shown here is derived from an EMBL/GenBank/DDBJ whole genome shotgun (WGS) entry which is preliminary data.</text>
</comment>
<dbReference type="PRINTS" id="PR01705">
    <property type="entry name" value="TSP1REPEAT"/>
</dbReference>
<dbReference type="SUPFAM" id="SSF82895">
    <property type="entry name" value="TSP-1 type 1 repeat"/>
    <property type="match status" value="1"/>
</dbReference>
<evidence type="ECO:0000256" key="4">
    <source>
        <dbReference type="ARBA" id="ARBA00022737"/>
    </source>
</evidence>
<proteinExistence type="predicted"/>
<evidence type="ECO:0000256" key="2">
    <source>
        <dbReference type="ARBA" id="ARBA00022525"/>
    </source>
</evidence>
<accession>A0ABN8SI24</accession>
<comment type="subcellular location">
    <subcellularLocation>
        <location evidence="1">Secreted</location>
    </subcellularLocation>
</comment>
<feature type="region of interest" description="Disordered" evidence="6">
    <location>
        <begin position="54"/>
        <end position="75"/>
    </location>
</feature>
<dbReference type="EMBL" id="CALNXI010002895">
    <property type="protein sequence ID" value="CAH3191315.1"/>
    <property type="molecule type" value="Genomic_DNA"/>
</dbReference>
<evidence type="ECO:0000256" key="6">
    <source>
        <dbReference type="SAM" id="MobiDB-lite"/>
    </source>
</evidence>
<gene>
    <name evidence="7" type="ORF">PEVE_00021614</name>
</gene>
<dbReference type="PANTHER" id="PTHR22906">
    <property type="entry name" value="PROPERDIN"/>
    <property type="match status" value="1"/>
</dbReference>